<evidence type="ECO:0000313" key="3">
    <source>
        <dbReference type="EMBL" id="OWK47397.1"/>
    </source>
</evidence>
<dbReference type="PANTHER" id="PTHR30093:SF2">
    <property type="entry name" value="TYPE II SECRETION SYSTEM PROTEIN H"/>
    <property type="match status" value="1"/>
</dbReference>
<proteinExistence type="predicted"/>
<dbReference type="Pfam" id="PF07596">
    <property type="entry name" value="SBP_bac_10"/>
    <property type="match status" value="1"/>
</dbReference>
<name>A0A225EGR1_9BACT</name>
<dbReference type="Gene3D" id="3.30.700.10">
    <property type="entry name" value="Glycoprotein, Type 4 Pilin"/>
    <property type="match status" value="1"/>
</dbReference>
<organism evidence="3 4">
    <name type="scientific">Fimbriiglobus ruber</name>
    <dbReference type="NCBI Taxonomy" id="1908690"/>
    <lineage>
        <taxon>Bacteria</taxon>
        <taxon>Pseudomonadati</taxon>
        <taxon>Planctomycetota</taxon>
        <taxon>Planctomycetia</taxon>
        <taxon>Gemmatales</taxon>
        <taxon>Gemmataceae</taxon>
        <taxon>Fimbriiglobus</taxon>
    </lineage>
</organism>
<feature type="transmembrane region" description="Helical" evidence="1">
    <location>
        <begin position="12"/>
        <end position="34"/>
    </location>
</feature>
<keyword evidence="4" id="KW-1185">Reference proteome</keyword>
<protein>
    <recommendedName>
        <fullName evidence="2">DUF1559 domain-containing protein</fullName>
    </recommendedName>
</protein>
<dbReference type="InterPro" id="IPR011453">
    <property type="entry name" value="DUF1559"/>
</dbReference>
<evidence type="ECO:0000313" key="4">
    <source>
        <dbReference type="Proteomes" id="UP000214646"/>
    </source>
</evidence>
<feature type="domain" description="DUF1559" evidence="2">
    <location>
        <begin position="35"/>
        <end position="290"/>
    </location>
</feature>
<dbReference type="OrthoDB" id="255848at2"/>
<dbReference type="Pfam" id="PF07963">
    <property type="entry name" value="N_methyl"/>
    <property type="match status" value="1"/>
</dbReference>
<comment type="caution">
    <text evidence="3">The sequence shown here is derived from an EMBL/GenBank/DDBJ whole genome shotgun (WGS) entry which is preliminary data.</text>
</comment>
<accession>A0A225EGR1</accession>
<dbReference type="NCBIfam" id="TIGR02532">
    <property type="entry name" value="IV_pilin_GFxxxE"/>
    <property type="match status" value="1"/>
</dbReference>
<keyword evidence="1" id="KW-0472">Membrane</keyword>
<dbReference type="InterPro" id="IPR027558">
    <property type="entry name" value="Pre_pil_HX9DG_C"/>
</dbReference>
<dbReference type="InterPro" id="IPR045584">
    <property type="entry name" value="Pilin-like"/>
</dbReference>
<dbReference type="InterPro" id="IPR012902">
    <property type="entry name" value="N_methyl_site"/>
</dbReference>
<dbReference type="RefSeq" id="WP_088252508.1">
    <property type="nucleotide sequence ID" value="NZ_NIDE01000001.1"/>
</dbReference>
<dbReference type="PANTHER" id="PTHR30093">
    <property type="entry name" value="GENERAL SECRETION PATHWAY PROTEIN G"/>
    <property type="match status" value="1"/>
</dbReference>
<dbReference type="PROSITE" id="PS00409">
    <property type="entry name" value="PROKAR_NTER_METHYL"/>
    <property type="match status" value="1"/>
</dbReference>
<dbReference type="AlphaFoldDB" id="A0A225EGR1"/>
<sequence>MSPSLRRRSGFTLIELLVVIAIIAILIGLLLPAVQKVREAAARAKCTNNLKQIGISIHSCNDTYGVLPAAGASNNVWNGAGSVNPITKGACATAQFAILPFIEQGALYAGAIANGGISSSTFNGMPIYGYQITTYKCPSDSTPGAGSGLGNPSGPDATHAVGNYVSNYLVFGNPSANNQEGTSKLPASFPDGTSNTVIFGERFSWWGSGNTGGGPYSTLWANSQGPPWTPQMCRAIDNGGTNYAPCPLFQSGVVVAAATGASGGGQAMHTSVMNVGLGDGSVRSVTASISQATWSNACDPRDGNVLGSDW</sequence>
<gene>
    <name evidence="3" type="ORF">FRUB_01096</name>
</gene>
<dbReference type="SUPFAM" id="SSF54523">
    <property type="entry name" value="Pili subunits"/>
    <property type="match status" value="1"/>
</dbReference>
<keyword evidence="1" id="KW-1133">Transmembrane helix</keyword>
<dbReference type="NCBIfam" id="TIGR04294">
    <property type="entry name" value="pre_pil_HX9DG"/>
    <property type="match status" value="1"/>
</dbReference>
<dbReference type="EMBL" id="NIDE01000001">
    <property type="protein sequence ID" value="OWK47397.1"/>
    <property type="molecule type" value="Genomic_DNA"/>
</dbReference>
<evidence type="ECO:0000256" key="1">
    <source>
        <dbReference type="SAM" id="Phobius"/>
    </source>
</evidence>
<dbReference type="Proteomes" id="UP000214646">
    <property type="component" value="Unassembled WGS sequence"/>
</dbReference>
<keyword evidence="1" id="KW-0812">Transmembrane</keyword>
<evidence type="ECO:0000259" key="2">
    <source>
        <dbReference type="Pfam" id="PF07596"/>
    </source>
</evidence>
<reference evidence="4" key="1">
    <citation type="submission" date="2017-06" db="EMBL/GenBank/DDBJ databases">
        <title>Genome analysis of Fimbriiglobus ruber SP5, the first member of the order Planctomycetales with confirmed chitinolytic capability.</title>
        <authorList>
            <person name="Ravin N.V."/>
            <person name="Rakitin A.L."/>
            <person name="Ivanova A.A."/>
            <person name="Beletsky A.V."/>
            <person name="Kulichevskaya I.S."/>
            <person name="Mardanov A.V."/>
            <person name="Dedysh S.N."/>
        </authorList>
    </citation>
    <scope>NUCLEOTIDE SEQUENCE [LARGE SCALE GENOMIC DNA]</scope>
    <source>
        <strain evidence="4">SP5</strain>
    </source>
</reference>